<evidence type="ECO:0000313" key="4">
    <source>
        <dbReference type="Proteomes" id="UP001360953"/>
    </source>
</evidence>
<evidence type="ECO:0000259" key="2">
    <source>
        <dbReference type="Pfam" id="PF24809"/>
    </source>
</evidence>
<organism evidence="3 4">
    <name type="scientific">Phyllosticta citribraziliensis</name>
    <dbReference type="NCBI Taxonomy" id="989973"/>
    <lineage>
        <taxon>Eukaryota</taxon>
        <taxon>Fungi</taxon>
        <taxon>Dikarya</taxon>
        <taxon>Ascomycota</taxon>
        <taxon>Pezizomycotina</taxon>
        <taxon>Dothideomycetes</taxon>
        <taxon>Dothideomycetes incertae sedis</taxon>
        <taxon>Botryosphaeriales</taxon>
        <taxon>Phyllostictaceae</taxon>
        <taxon>Phyllosticta</taxon>
    </lineage>
</organism>
<accession>A0ABR1LMB4</accession>
<dbReference type="Proteomes" id="UP001360953">
    <property type="component" value="Unassembled WGS sequence"/>
</dbReference>
<feature type="domain" description="DUF7708" evidence="2">
    <location>
        <begin position="104"/>
        <end position="246"/>
    </location>
</feature>
<evidence type="ECO:0000313" key="3">
    <source>
        <dbReference type="EMBL" id="KAK7536334.1"/>
    </source>
</evidence>
<evidence type="ECO:0000256" key="1">
    <source>
        <dbReference type="SAM" id="MobiDB-lite"/>
    </source>
</evidence>
<sequence>MRIVLSPAGFAASADLATALMSSSVLSPPSDSKSPLLKRILSNISNDAAKRAFDKAVSLFKSDFTNDECKRIWLEDKASIDHVQQAVENAKLVYDAKTQSKARKWLTKLSSRINLYGAVLDALVQHHPEYVSLVWGAFKFVFMGVLNQDTLIKELAKAMCEIADALPQTELYLFLYQTDTMVELATTLYVRIIGFATRAASWYRQKKLKHALSAIGRPYSLRFQDLVDDITVQVAKIHRLAFTMSIVELRETRLELRQLKTITEAMSLALDGYHKLQYSGIVDTNQRVCDMQLSQIMAFTASSSCQSPDQTLLFYASARNPRRRRRGTDMSIFQDSKTLKSWGSNPESSMVLVLGSYSSRHVAQDFTVDMIELVRETSIPVAWALQQHGKRPQEYTAVDVLKGLVSQVLTQNQALLNEKSAAICASKFHSARTEAEWLSLLGHALNGLKDFCFVIDVEAMGLREANQPSWPDIFGGLLESLRTHHVSTKVKVVLVGYRTGLALSKVPVDTIVIPRRLPSEAARWPVKSRGQRRRGQSGLRGLSLR</sequence>
<dbReference type="RefSeq" id="XP_066654750.1">
    <property type="nucleotide sequence ID" value="XM_066803137.1"/>
</dbReference>
<keyword evidence="4" id="KW-1185">Reference proteome</keyword>
<proteinExistence type="predicted"/>
<name>A0ABR1LMB4_9PEZI</name>
<dbReference type="EMBL" id="JBBPEH010000007">
    <property type="protein sequence ID" value="KAK7536334.1"/>
    <property type="molecule type" value="Genomic_DNA"/>
</dbReference>
<gene>
    <name evidence="3" type="ORF">J3D65DRAFT_668746</name>
</gene>
<comment type="caution">
    <text evidence="3">The sequence shown here is derived from an EMBL/GenBank/DDBJ whole genome shotgun (WGS) entry which is preliminary data.</text>
</comment>
<feature type="compositionally biased region" description="Low complexity" evidence="1">
    <location>
        <begin position="536"/>
        <end position="545"/>
    </location>
</feature>
<dbReference type="PANTHER" id="PTHR10039">
    <property type="entry name" value="AMELOGENIN"/>
    <property type="match status" value="1"/>
</dbReference>
<reference evidence="3 4" key="1">
    <citation type="submission" date="2024-04" db="EMBL/GenBank/DDBJ databases">
        <title>Phyllosticta paracitricarpa is synonymous to the EU quarantine fungus P. citricarpa based on phylogenomic analyses.</title>
        <authorList>
            <consortium name="Lawrence Berkeley National Laboratory"/>
            <person name="Van ingen-buijs V.A."/>
            <person name="Van westerhoven A.C."/>
            <person name="Haridas S."/>
            <person name="Skiadas P."/>
            <person name="Martin F."/>
            <person name="Groenewald J.Z."/>
            <person name="Crous P.W."/>
            <person name="Seidl M.F."/>
        </authorList>
    </citation>
    <scope>NUCLEOTIDE SEQUENCE [LARGE SCALE GENOMIC DNA]</scope>
    <source>
        <strain evidence="3 4">CPC 17464</strain>
    </source>
</reference>
<feature type="region of interest" description="Disordered" evidence="1">
    <location>
        <begin position="524"/>
        <end position="545"/>
    </location>
</feature>
<dbReference type="Pfam" id="PF24809">
    <property type="entry name" value="DUF7708"/>
    <property type="match status" value="1"/>
</dbReference>
<dbReference type="GeneID" id="92036043"/>
<dbReference type="InterPro" id="IPR056125">
    <property type="entry name" value="DUF7708"/>
</dbReference>
<protein>
    <recommendedName>
        <fullName evidence="2">DUF7708 domain-containing protein</fullName>
    </recommendedName>
</protein>